<evidence type="ECO:0000313" key="2">
    <source>
        <dbReference type="EMBL" id="GBO04990.1"/>
    </source>
</evidence>
<sequence length="82" mass="8841">MTRITPELACPSSDFLTTLAGGRLAPYVRFSEKRAHTHGGSSMEPGFGPGSKTLPLGDRDPAVIRVKETVVDSSDSYRHPNL</sequence>
<evidence type="ECO:0000256" key="1">
    <source>
        <dbReference type="SAM" id="MobiDB-lite"/>
    </source>
</evidence>
<dbReference type="EMBL" id="BGPR01031764">
    <property type="protein sequence ID" value="GBO04990.1"/>
    <property type="molecule type" value="Genomic_DNA"/>
</dbReference>
<name>A0A4Y2TZZ5_ARAVE</name>
<dbReference type="AlphaFoldDB" id="A0A4Y2TZZ5"/>
<keyword evidence="3" id="KW-1185">Reference proteome</keyword>
<comment type="caution">
    <text evidence="2">The sequence shown here is derived from an EMBL/GenBank/DDBJ whole genome shotgun (WGS) entry which is preliminary data.</text>
</comment>
<feature type="region of interest" description="Disordered" evidence="1">
    <location>
        <begin position="35"/>
        <end position="60"/>
    </location>
</feature>
<evidence type="ECO:0000313" key="3">
    <source>
        <dbReference type="Proteomes" id="UP000499080"/>
    </source>
</evidence>
<gene>
    <name evidence="2" type="ORF">AVEN_72323_1</name>
</gene>
<organism evidence="2 3">
    <name type="scientific">Araneus ventricosus</name>
    <name type="common">Orbweaver spider</name>
    <name type="synonym">Epeira ventricosa</name>
    <dbReference type="NCBI Taxonomy" id="182803"/>
    <lineage>
        <taxon>Eukaryota</taxon>
        <taxon>Metazoa</taxon>
        <taxon>Ecdysozoa</taxon>
        <taxon>Arthropoda</taxon>
        <taxon>Chelicerata</taxon>
        <taxon>Arachnida</taxon>
        <taxon>Araneae</taxon>
        <taxon>Araneomorphae</taxon>
        <taxon>Entelegynae</taxon>
        <taxon>Araneoidea</taxon>
        <taxon>Araneidae</taxon>
        <taxon>Araneus</taxon>
    </lineage>
</organism>
<reference evidence="2 3" key="1">
    <citation type="journal article" date="2019" name="Sci. Rep.">
        <title>Orb-weaving spider Araneus ventricosus genome elucidates the spidroin gene catalogue.</title>
        <authorList>
            <person name="Kono N."/>
            <person name="Nakamura H."/>
            <person name="Ohtoshi R."/>
            <person name="Moran D.A.P."/>
            <person name="Shinohara A."/>
            <person name="Yoshida Y."/>
            <person name="Fujiwara M."/>
            <person name="Mori M."/>
            <person name="Tomita M."/>
            <person name="Arakawa K."/>
        </authorList>
    </citation>
    <scope>NUCLEOTIDE SEQUENCE [LARGE SCALE GENOMIC DNA]</scope>
</reference>
<dbReference type="Proteomes" id="UP000499080">
    <property type="component" value="Unassembled WGS sequence"/>
</dbReference>
<protein>
    <submittedName>
        <fullName evidence="2">Uncharacterized protein</fullName>
    </submittedName>
</protein>
<proteinExistence type="predicted"/>
<accession>A0A4Y2TZZ5</accession>